<protein>
    <submittedName>
        <fullName evidence="4">7TM_GPCR_Srx domain-containing protein</fullName>
    </submittedName>
</protein>
<name>A0A183G4Y7_HELPZ</name>
<keyword evidence="1" id="KW-1133">Transmembrane helix</keyword>
<evidence type="ECO:0000313" key="2">
    <source>
        <dbReference type="EMBL" id="VDP06530.1"/>
    </source>
</evidence>
<accession>A0A183G4Y7</accession>
<organism evidence="3 4">
    <name type="scientific">Heligmosomoides polygyrus</name>
    <name type="common">Parasitic roundworm</name>
    <dbReference type="NCBI Taxonomy" id="6339"/>
    <lineage>
        <taxon>Eukaryota</taxon>
        <taxon>Metazoa</taxon>
        <taxon>Ecdysozoa</taxon>
        <taxon>Nematoda</taxon>
        <taxon>Chromadorea</taxon>
        <taxon>Rhabditida</taxon>
        <taxon>Rhabditina</taxon>
        <taxon>Rhabditomorpha</taxon>
        <taxon>Strongyloidea</taxon>
        <taxon>Heligmosomidae</taxon>
        <taxon>Heligmosomoides</taxon>
    </lineage>
</organism>
<accession>A0A3P8AQM5</accession>
<dbReference type="OrthoDB" id="5868068at2759"/>
<keyword evidence="1" id="KW-0812">Transmembrane</keyword>
<keyword evidence="1" id="KW-0472">Membrane</keyword>
<reference evidence="2 3" key="1">
    <citation type="submission" date="2018-11" db="EMBL/GenBank/DDBJ databases">
        <authorList>
            <consortium name="Pathogen Informatics"/>
        </authorList>
    </citation>
    <scope>NUCLEOTIDE SEQUENCE [LARGE SCALE GENOMIC DNA]</scope>
</reference>
<dbReference type="PANTHER" id="PTHR22718:SF11">
    <property type="entry name" value="7TM GPCR SERPENTINE RECEPTOR CLASS X (SRX) DOMAIN-CONTAINING PROTEIN"/>
    <property type="match status" value="1"/>
</dbReference>
<feature type="transmembrane region" description="Helical" evidence="1">
    <location>
        <begin position="44"/>
        <end position="70"/>
    </location>
</feature>
<proteinExistence type="predicted"/>
<feature type="transmembrane region" description="Helical" evidence="1">
    <location>
        <begin position="76"/>
        <end position="100"/>
    </location>
</feature>
<feature type="transmembrane region" description="Helical" evidence="1">
    <location>
        <begin position="6"/>
        <end position="23"/>
    </location>
</feature>
<evidence type="ECO:0000313" key="3">
    <source>
        <dbReference type="Proteomes" id="UP000050761"/>
    </source>
</evidence>
<dbReference type="PANTHER" id="PTHR22718">
    <property type="entry name" value="SERPENTINE RECEPTOR, CLASS X"/>
    <property type="match status" value="1"/>
</dbReference>
<evidence type="ECO:0000313" key="4">
    <source>
        <dbReference type="WBParaSite" id="HPBE_0001663101-mRNA-1"/>
    </source>
</evidence>
<reference evidence="4" key="2">
    <citation type="submission" date="2019-09" db="UniProtKB">
        <authorList>
            <consortium name="WormBaseParasite"/>
        </authorList>
    </citation>
    <scope>IDENTIFICATION</scope>
</reference>
<dbReference type="AlphaFoldDB" id="A0A183G4Y7"/>
<dbReference type="EMBL" id="UZAH01029526">
    <property type="protein sequence ID" value="VDP06530.1"/>
    <property type="molecule type" value="Genomic_DNA"/>
</dbReference>
<gene>
    <name evidence="2" type="ORF">HPBE_LOCUS16630</name>
</gene>
<dbReference type="Gene3D" id="1.20.1070.10">
    <property type="entry name" value="Rhodopsin 7-helix transmembrane proteins"/>
    <property type="match status" value="1"/>
</dbReference>
<dbReference type="WBParaSite" id="HPBE_0001663101-mRNA-1">
    <property type="protein sequence ID" value="HPBE_0001663101-mRNA-1"/>
    <property type="gene ID" value="HPBE_0001663101"/>
</dbReference>
<sequence length="136" mass="15113">MNYQSYTIPSCMIAMYVVIYVKLKVSFYSGSKHEANRGNQEIKYLIQTVLIGVLIIIEVAAFITVPFLGVRGYGQFYLNILLNLIIVANNLVTPVVLFAFNTEVQKQLIQSVPLPYQSSVHVVSLSATKVPKSTAP</sequence>
<keyword evidence="3" id="KW-1185">Reference proteome</keyword>
<evidence type="ECO:0000256" key="1">
    <source>
        <dbReference type="SAM" id="Phobius"/>
    </source>
</evidence>
<dbReference type="Proteomes" id="UP000050761">
    <property type="component" value="Unassembled WGS sequence"/>
</dbReference>